<reference evidence="3 4" key="1">
    <citation type="submission" date="2015-05" db="EMBL/GenBank/DDBJ databases">
        <authorList>
            <person name="Dickey A."/>
            <person name="Clawson M."/>
            <person name="Bono J."/>
            <person name="Loy J.D."/>
        </authorList>
    </citation>
    <scope>NUCLEOTIDE SEQUENCE [LARGE SCALE GENOMIC DNA]</scope>
    <source>
        <strain evidence="3 4">22581</strain>
    </source>
</reference>
<feature type="region of interest" description="Disordered" evidence="2">
    <location>
        <begin position="1"/>
        <end position="40"/>
    </location>
</feature>
<organism evidence="3 4">
    <name type="scientific">Moraxella bovoculi</name>
    <dbReference type="NCBI Taxonomy" id="386891"/>
    <lineage>
        <taxon>Bacteria</taxon>
        <taxon>Pseudomonadati</taxon>
        <taxon>Pseudomonadota</taxon>
        <taxon>Gammaproteobacteria</taxon>
        <taxon>Moraxellales</taxon>
        <taxon>Moraxellaceae</taxon>
        <taxon>Moraxella</taxon>
    </lineage>
</organism>
<dbReference type="Proteomes" id="UP000077465">
    <property type="component" value="Chromosome"/>
</dbReference>
<feature type="compositionally biased region" description="Polar residues" evidence="2">
    <location>
        <begin position="1"/>
        <end position="16"/>
    </location>
</feature>
<protein>
    <submittedName>
        <fullName evidence="3">Uncharacterized protein</fullName>
    </submittedName>
</protein>
<feature type="coiled-coil region" evidence="1">
    <location>
        <begin position="211"/>
        <end position="255"/>
    </location>
</feature>
<dbReference type="EMBL" id="CP011376">
    <property type="protein sequence ID" value="AKG07596.1"/>
    <property type="molecule type" value="Genomic_DNA"/>
</dbReference>
<proteinExistence type="predicted"/>
<gene>
    <name evidence="3" type="ORF">AAX06_04840</name>
</gene>
<dbReference type="RefSeq" id="WP_046696735.1">
    <property type="nucleotide sequence ID" value="NZ_CP011376.1"/>
</dbReference>
<keyword evidence="1" id="KW-0175">Coiled coil</keyword>
<evidence type="ECO:0000256" key="2">
    <source>
        <dbReference type="SAM" id="MobiDB-lite"/>
    </source>
</evidence>
<dbReference type="AlphaFoldDB" id="A0AAC8T9N7"/>
<sequence length="264" mass="30469">MTNETLQNQEVLNENMEQVDEQTPPASEEVLTENVEQEPTKTAEDLAIEIDKLNNKKIEVIGKLKAEKTAHLQTKTEMENLQTELEQLRNIKQELDDYKVAQHEMMVLYALNVIPEYMDYMQFELKKQGYKVGYVDGIVLQKQPPKKIGTKIIDGAYDQVQMTGYAFLNPNGELVGEEELRELQNKYARYIFAYNNIYGKKEVNLDGVKTVAIAENYLQEAKKSIKESQNSIEFYQRQIIALEEHKKQIAKAENSVIPIQFGLQ</sequence>
<feature type="coiled-coil region" evidence="1">
    <location>
        <begin position="64"/>
        <end position="101"/>
    </location>
</feature>
<accession>A0AAC8T9N7</accession>
<evidence type="ECO:0000313" key="3">
    <source>
        <dbReference type="EMBL" id="AKG07596.1"/>
    </source>
</evidence>
<evidence type="ECO:0000313" key="4">
    <source>
        <dbReference type="Proteomes" id="UP000077465"/>
    </source>
</evidence>
<evidence type="ECO:0000256" key="1">
    <source>
        <dbReference type="SAM" id="Coils"/>
    </source>
</evidence>
<name>A0AAC8T9N7_9GAMM</name>